<dbReference type="EMBL" id="CP036348">
    <property type="protein sequence ID" value="QDV70516.1"/>
    <property type="molecule type" value="Genomic_DNA"/>
</dbReference>
<evidence type="ECO:0000313" key="2">
    <source>
        <dbReference type="EMBL" id="QDV70516.1"/>
    </source>
</evidence>
<keyword evidence="1" id="KW-1133">Transmembrane helix</keyword>
<gene>
    <name evidence="2" type="ORF">Poly24_42400</name>
</gene>
<reference evidence="2 3" key="1">
    <citation type="submission" date="2019-02" db="EMBL/GenBank/DDBJ databases">
        <title>Deep-cultivation of Planctomycetes and their phenomic and genomic characterization uncovers novel biology.</title>
        <authorList>
            <person name="Wiegand S."/>
            <person name="Jogler M."/>
            <person name="Boedeker C."/>
            <person name="Pinto D."/>
            <person name="Vollmers J."/>
            <person name="Rivas-Marin E."/>
            <person name="Kohn T."/>
            <person name="Peeters S.H."/>
            <person name="Heuer A."/>
            <person name="Rast P."/>
            <person name="Oberbeckmann S."/>
            <person name="Bunk B."/>
            <person name="Jeske O."/>
            <person name="Meyerdierks A."/>
            <person name="Storesund J.E."/>
            <person name="Kallscheuer N."/>
            <person name="Luecker S."/>
            <person name="Lage O.M."/>
            <person name="Pohl T."/>
            <person name="Merkel B.J."/>
            <person name="Hornburger P."/>
            <person name="Mueller R.-W."/>
            <person name="Bruemmer F."/>
            <person name="Labrenz M."/>
            <person name="Spormann A.M."/>
            <person name="Op den Camp H."/>
            <person name="Overmann J."/>
            <person name="Amann R."/>
            <person name="Jetten M.S.M."/>
            <person name="Mascher T."/>
            <person name="Medema M.H."/>
            <person name="Devos D.P."/>
            <person name="Kaster A.-K."/>
            <person name="Ovreas L."/>
            <person name="Rohde M."/>
            <person name="Galperin M.Y."/>
            <person name="Jogler C."/>
        </authorList>
    </citation>
    <scope>NUCLEOTIDE SEQUENCE [LARGE SCALE GENOMIC DNA]</scope>
    <source>
        <strain evidence="2 3">Poly24</strain>
    </source>
</reference>
<sequence length="57" mass="6498">MHDAEERFRLKAIAILFVAMALAGLILMAYVIFIPESLDYDITPQRDFSTWHPGQSS</sequence>
<dbReference type="RefSeq" id="WP_197452055.1">
    <property type="nucleotide sequence ID" value="NZ_CP036348.1"/>
</dbReference>
<dbReference type="AlphaFoldDB" id="A0A518JY99"/>
<dbReference type="Proteomes" id="UP000315082">
    <property type="component" value="Chromosome"/>
</dbReference>
<organism evidence="2 3">
    <name type="scientific">Rosistilla carotiformis</name>
    <dbReference type="NCBI Taxonomy" id="2528017"/>
    <lineage>
        <taxon>Bacteria</taxon>
        <taxon>Pseudomonadati</taxon>
        <taxon>Planctomycetota</taxon>
        <taxon>Planctomycetia</taxon>
        <taxon>Pirellulales</taxon>
        <taxon>Pirellulaceae</taxon>
        <taxon>Rosistilla</taxon>
    </lineage>
</organism>
<feature type="transmembrane region" description="Helical" evidence="1">
    <location>
        <begin position="12"/>
        <end position="33"/>
    </location>
</feature>
<dbReference type="KEGG" id="rcf:Poly24_42400"/>
<proteinExistence type="predicted"/>
<protein>
    <submittedName>
        <fullName evidence="2">Uncharacterized protein</fullName>
    </submittedName>
</protein>
<evidence type="ECO:0000256" key="1">
    <source>
        <dbReference type="SAM" id="Phobius"/>
    </source>
</evidence>
<evidence type="ECO:0000313" key="3">
    <source>
        <dbReference type="Proteomes" id="UP000315082"/>
    </source>
</evidence>
<accession>A0A518JY99</accession>
<keyword evidence="1" id="KW-0472">Membrane</keyword>
<keyword evidence="1" id="KW-0812">Transmembrane</keyword>
<name>A0A518JY99_9BACT</name>
<keyword evidence="3" id="KW-1185">Reference proteome</keyword>